<protein>
    <submittedName>
        <fullName evidence="1">Uncharacterized protein</fullName>
    </submittedName>
</protein>
<name>A0AA90NRA9_9GAMM</name>
<sequence>MEQATKLIENHDEVSSKVMEFYRKLDNRFANYFDDRFRSNIDGFG</sequence>
<evidence type="ECO:0000313" key="2">
    <source>
        <dbReference type="Proteomes" id="UP001178148"/>
    </source>
</evidence>
<gene>
    <name evidence="1" type="ORF">QS748_07835</name>
</gene>
<dbReference type="EMBL" id="JASXSV010000010">
    <property type="protein sequence ID" value="MDP0589099.1"/>
    <property type="molecule type" value="Genomic_DNA"/>
</dbReference>
<evidence type="ECO:0000313" key="1">
    <source>
        <dbReference type="EMBL" id="MDP0589099.1"/>
    </source>
</evidence>
<organism evidence="1 2">
    <name type="scientific">Candidatus Endonucleibacter bathymodioli</name>
    <dbReference type="NCBI Taxonomy" id="539814"/>
    <lineage>
        <taxon>Bacteria</taxon>
        <taxon>Pseudomonadati</taxon>
        <taxon>Pseudomonadota</taxon>
        <taxon>Gammaproteobacteria</taxon>
        <taxon>Oceanospirillales</taxon>
        <taxon>Endozoicomonadaceae</taxon>
        <taxon>Candidatus Endonucleibacter</taxon>
    </lineage>
</organism>
<proteinExistence type="predicted"/>
<accession>A0AA90NRA9</accession>
<dbReference type="AlphaFoldDB" id="A0AA90NRA9"/>
<comment type="caution">
    <text evidence="1">The sequence shown here is derived from an EMBL/GenBank/DDBJ whole genome shotgun (WGS) entry which is preliminary data.</text>
</comment>
<keyword evidence="2" id="KW-1185">Reference proteome</keyword>
<dbReference type="Proteomes" id="UP001178148">
    <property type="component" value="Unassembled WGS sequence"/>
</dbReference>
<reference evidence="1 2" key="1">
    <citation type="journal article" date="2023" name="bioRxiv">
        <title>An intranuclear bacterial parasite of deep-sea mussels expresses apoptosis inhibitors acquired from its host.</title>
        <authorList>
            <person name="Gonzalez Porras M.A."/>
            <person name="Assie A."/>
            <person name="Tietjen M."/>
            <person name="Violette M."/>
            <person name="Kleiner M."/>
            <person name="Gruber-Vodicka H."/>
            <person name="Dubilier N."/>
            <person name="Leisch N."/>
        </authorList>
    </citation>
    <scope>NUCLEOTIDE SEQUENCE [LARGE SCALE GENOMIC DNA]</scope>
    <source>
        <strain evidence="1">IAP13</strain>
    </source>
</reference>